<evidence type="ECO:0000313" key="2">
    <source>
        <dbReference type="EMBL" id="SIO37790.1"/>
    </source>
</evidence>
<evidence type="ECO:0000256" key="1">
    <source>
        <dbReference type="SAM" id="SignalP"/>
    </source>
</evidence>
<accession>A0A1N6J0E7</accession>
<protein>
    <recommendedName>
        <fullName evidence="4">DUF192 domain-containing protein</fullName>
    </recommendedName>
</protein>
<keyword evidence="3" id="KW-1185">Reference proteome</keyword>
<dbReference type="RefSeq" id="WP_028460982.1">
    <property type="nucleotide sequence ID" value="NZ_FSRO01000001.1"/>
</dbReference>
<dbReference type="AlphaFoldDB" id="A0A1N6J0E7"/>
<dbReference type="Gene3D" id="2.60.120.1140">
    <property type="entry name" value="Protein of unknown function DUF192"/>
    <property type="match status" value="1"/>
</dbReference>
<gene>
    <name evidence="2" type="ORF">SAMN02743940_2220</name>
</gene>
<keyword evidence="1" id="KW-0732">Signal</keyword>
<organism evidence="2 3">
    <name type="scientific">Nitrosomonas cryotolerans ATCC 49181</name>
    <dbReference type="NCBI Taxonomy" id="1131553"/>
    <lineage>
        <taxon>Bacteria</taxon>
        <taxon>Pseudomonadati</taxon>
        <taxon>Pseudomonadota</taxon>
        <taxon>Betaproteobacteria</taxon>
        <taxon>Nitrosomonadales</taxon>
        <taxon>Nitrosomonadaceae</taxon>
        <taxon>Nitrosomonas</taxon>
    </lineage>
</organism>
<dbReference type="InterPro" id="IPR003795">
    <property type="entry name" value="DUF192"/>
</dbReference>
<dbReference type="Pfam" id="PF02643">
    <property type="entry name" value="DUF192"/>
    <property type="match status" value="1"/>
</dbReference>
<sequence>MHLFVILSVLLLTTSLSASTSKPLTVPLKISSYTLLAEIANTQLSRAKGLMYRESLDENSGMLFVFPKVGYYGMWMLNTYIPLSVAFVSENGIILNIVDMIPQTQIAHNSAGMAKYALEMNLDWFAARKIKAGMQIIGVEQISAEN</sequence>
<dbReference type="EMBL" id="FSRO01000001">
    <property type="protein sequence ID" value="SIO37790.1"/>
    <property type="molecule type" value="Genomic_DNA"/>
</dbReference>
<feature type="signal peptide" evidence="1">
    <location>
        <begin position="1"/>
        <end position="18"/>
    </location>
</feature>
<proteinExistence type="predicted"/>
<dbReference type="STRING" id="44575.SAMN05216419_100633"/>
<reference evidence="2 3" key="1">
    <citation type="submission" date="2016-12" db="EMBL/GenBank/DDBJ databases">
        <authorList>
            <person name="Song W.-J."/>
            <person name="Kurnit D.M."/>
        </authorList>
    </citation>
    <scope>NUCLEOTIDE SEQUENCE [LARGE SCALE GENOMIC DNA]</scope>
    <source>
        <strain evidence="2 3">ATCC 49181</strain>
    </source>
</reference>
<dbReference type="PANTHER" id="PTHR37953:SF1">
    <property type="entry name" value="UPF0127 PROTEIN MJ1496"/>
    <property type="match status" value="1"/>
</dbReference>
<dbReference type="PANTHER" id="PTHR37953">
    <property type="entry name" value="UPF0127 PROTEIN MJ1496"/>
    <property type="match status" value="1"/>
</dbReference>
<dbReference type="InterPro" id="IPR038695">
    <property type="entry name" value="Saro_0823-like_sf"/>
</dbReference>
<evidence type="ECO:0008006" key="4">
    <source>
        <dbReference type="Google" id="ProtNLM"/>
    </source>
</evidence>
<evidence type="ECO:0000313" key="3">
    <source>
        <dbReference type="Proteomes" id="UP000185062"/>
    </source>
</evidence>
<name>A0A1N6J0E7_9PROT</name>
<feature type="chain" id="PRO_5009936703" description="DUF192 domain-containing protein" evidence="1">
    <location>
        <begin position="19"/>
        <end position="146"/>
    </location>
</feature>
<dbReference type="Proteomes" id="UP000185062">
    <property type="component" value="Unassembled WGS sequence"/>
</dbReference>
<dbReference type="eggNOG" id="COG1430">
    <property type="taxonomic scope" value="Bacteria"/>
</dbReference>